<dbReference type="InterPro" id="IPR050223">
    <property type="entry name" value="D-isomer_2-hydroxyacid_DH"/>
</dbReference>
<protein>
    <submittedName>
        <fullName evidence="6">2-hydroxyacid dehydrogenase</fullName>
        <ecNumber evidence="6">1.1.1.-</ecNumber>
    </submittedName>
</protein>
<evidence type="ECO:0000256" key="1">
    <source>
        <dbReference type="ARBA" id="ARBA00005854"/>
    </source>
</evidence>
<dbReference type="Gene3D" id="3.40.50.720">
    <property type="entry name" value="NAD(P)-binding Rossmann-like Domain"/>
    <property type="match status" value="2"/>
</dbReference>
<evidence type="ECO:0000256" key="2">
    <source>
        <dbReference type="ARBA" id="ARBA00023002"/>
    </source>
</evidence>
<dbReference type="PANTHER" id="PTHR10996">
    <property type="entry name" value="2-HYDROXYACID DEHYDROGENASE-RELATED"/>
    <property type="match status" value="1"/>
</dbReference>
<dbReference type="EMBL" id="JBHSHC010000096">
    <property type="protein sequence ID" value="MFC4768117.1"/>
    <property type="molecule type" value="Genomic_DNA"/>
</dbReference>
<proteinExistence type="inferred from homology"/>
<evidence type="ECO:0000259" key="5">
    <source>
        <dbReference type="Pfam" id="PF02826"/>
    </source>
</evidence>
<dbReference type="InterPro" id="IPR036291">
    <property type="entry name" value="NAD(P)-bd_dom_sf"/>
</dbReference>
<dbReference type="InterPro" id="IPR006140">
    <property type="entry name" value="D-isomer_DH_NAD-bd"/>
</dbReference>
<keyword evidence="7" id="KW-1185">Reference proteome</keyword>
<dbReference type="Proteomes" id="UP001596002">
    <property type="component" value="Unassembled WGS sequence"/>
</dbReference>
<dbReference type="InterPro" id="IPR006139">
    <property type="entry name" value="D-isomer_2_OHA_DH_cat_dom"/>
</dbReference>
<feature type="domain" description="D-isomer specific 2-hydroxyacid dehydrogenase catalytic" evidence="4">
    <location>
        <begin position="5"/>
        <end position="319"/>
    </location>
</feature>
<dbReference type="Pfam" id="PF02826">
    <property type="entry name" value="2-Hacid_dh_C"/>
    <property type="match status" value="1"/>
</dbReference>
<name>A0ABV9Q612_9BACL</name>
<comment type="caution">
    <text evidence="6">The sequence shown here is derived from an EMBL/GenBank/DDBJ whole genome shotgun (WGS) entry which is preliminary data.</text>
</comment>
<organism evidence="6 7">
    <name type="scientific">Effusibacillus consociatus</name>
    <dbReference type="NCBI Taxonomy" id="1117041"/>
    <lineage>
        <taxon>Bacteria</taxon>
        <taxon>Bacillati</taxon>
        <taxon>Bacillota</taxon>
        <taxon>Bacilli</taxon>
        <taxon>Bacillales</taxon>
        <taxon>Alicyclobacillaceae</taxon>
        <taxon>Effusibacillus</taxon>
    </lineage>
</organism>
<dbReference type="EC" id="1.1.1.-" evidence="6"/>
<dbReference type="PROSITE" id="PS00065">
    <property type="entry name" value="D_2_HYDROXYACID_DH_1"/>
    <property type="match status" value="1"/>
</dbReference>
<evidence type="ECO:0000256" key="3">
    <source>
        <dbReference type="RuleBase" id="RU003719"/>
    </source>
</evidence>
<dbReference type="Pfam" id="PF00389">
    <property type="entry name" value="2-Hacid_dh"/>
    <property type="match status" value="1"/>
</dbReference>
<dbReference type="PANTHER" id="PTHR10996:SF283">
    <property type="entry name" value="GLYOXYLATE_HYDROXYPYRUVATE REDUCTASE B"/>
    <property type="match status" value="1"/>
</dbReference>
<accession>A0ABV9Q612</accession>
<evidence type="ECO:0000313" key="7">
    <source>
        <dbReference type="Proteomes" id="UP001596002"/>
    </source>
</evidence>
<keyword evidence="2 3" id="KW-0560">Oxidoreductase</keyword>
<dbReference type="RefSeq" id="WP_380026042.1">
    <property type="nucleotide sequence ID" value="NZ_JBHSHC010000096.1"/>
</dbReference>
<dbReference type="CDD" id="cd05301">
    <property type="entry name" value="GDH"/>
    <property type="match status" value="1"/>
</dbReference>
<reference evidence="7" key="1">
    <citation type="journal article" date="2019" name="Int. J. Syst. Evol. Microbiol.">
        <title>The Global Catalogue of Microorganisms (GCM) 10K type strain sequencing project: providing services to taxonomists for standard genome sequencing and annotation.</title>
        <authorList>
            <consortium name="The Broad Institute Genomics Platform"/>
            <consortium name="The Broad Institute Genome Sequencing Center for Infectious Disease"/>
            <person name="Wu L."/>
            <person name="Ma J."/>
        </authorList>
    </citation>
    <scope>NUCLEOTIDE SEQUENCE [LARGE SCALE GENOMIC DNA]</scope>
    <source>
        <strain evidence="7">WYCCWR 12678</strain>
    </source>
</reference>
<dbReference type="SUPFAM" id="SSF52283">
    <property type="entry name" value="Formate/glycerate dehydrogenase catalytic domain-like"/>
    <property type="match status" value="1"/>
</dbReference>
<dbReference type="SUPFAM" id="SSF51735">
    <property type="entry name" value="NAD(P)-binding Rossmann-fold domains"/>
    <property type="match status" value="1"/>
</dbReference>
<evidence type="ECO:0000259" key="4">
    <source>
        <dbReference type="Pfam" id="PF00389"/>
    </source>
</evidence>
<sequence length="327" mass="36340">MKQKVVVTRRIPQKALDILEKHAEVYVWDSEEQPIPRHILLQEVEDAAGIFSILTERIDTEVFEQAPMLKVVSNMAVGVDNIDLAEATRRGIPVGHTPGILTETTADLTFALLMATARRLVDAVQFIKDGKWKSWSPMLLTGQEIYGATIGIIGMGRIGEAVAKRAAGFDMNILYHNRSRRPDVEKQLNAQYRPLEELLRESDFVVLLTPSTPETYRMMGEEQFNLMQPNAIFINTSRGKNVDETALYNALKEGKIWAAGLDVFDKEPIDPDHPLLSLPNVVALPHIASASIATRTKMAVLAAENLVAGIMGEKLKHTANPEVYFAT</sequence>
<dbReference type="InterPro" id="IPR029752">
    <property type="entry name" value="D-isomer_DH_CS1"/>
</dbReference>
<dbReference type="GO" id="GO:0016491">
    <property type="term" value="F:oxidoreductase activity"/>
    <property type="evidence" value="ECO:0007669"/>
    <property type="project" value="UniProtKB-KW"/>
</dbReference>
<evidence type="ECO:0000313" key="6">
    <source>
        <dbReference type="EMBL" id="MFC4768117.1"/>
    </source>
</evidence>
<comment type="similarity">
    <text evidence="1 3">Belongs to the D-isomer specific 2-hydroxyacid dehydrogenase family.</text>
</comment>
<feature type="domain" description="D-isomer specific 2-hydroxyacid dehydrogenase NAD-binding" evidence="5">
    <location>
        <begin position="110"/>
        <end position="288"/>
    </location>
</feature>
<gene>
    <name evidence="6" type="ORF">ACFO8Q_12225</name>
</gene>